<evidence type="ECO:0000313" key="3">
    <source>
        <dbReference type="EMBL" id="KAA6414653.1"/>
    </source>
</evidence>
<evidence type="ECO:0000256" key="1">
    <source>
        <dbReference type="ARBA" id="ARBA00009207"/>
    </source>
</evidence>
<evidence type="ECO:0000256" key="2">
    <source>
        <dbReference type="SAM" id="MobiDB-lite"/>
    </source>
</evidence>
<feature type="compositionally biased region" description="Low complexity" evidence="2">
    <location>
        <begin position="69"/>
        <end position="81"/>
    </location>
</feature>
<dbReference type="GO" id="GO:0005634">
    <property type="term" value="C:nucleus"/>
    <property type="evidence" value="ECO:0007669"/>
    <property type="project" value="TreeGrafter"/>
</dbReference>
<dbReference type="PANTHER" id="PTHR16487">
    <property type="entry name" value="PPP4R2-RELATED PROTEIN"/>
    <property type="match status" value="1"/>
</dbReference>
<dbReference type="InterPro" id="IPR015267">
    <property type="entry name" value="PPP4R2"/>
</dbReference>
<protein>
    <submittedName>
        <fullName evidence="3">Uncharacterized protein</fullName>
    </submittedName>
</protein>
<reference evidence="3 4" key="1">
    <citation type="submission" date="2019-09" db="EMBL/GenBank/DDBJ databases">
        <title>The hologenome of the rock-dwelling lichen Lasallia pustulata.</title>
        <authorList>
            <person name="Greshake Tzovaras B."/>
            <person name="Segers F."/>
            <person name="Bicker A."/>
            <person name="Dal Grande F."/>
            <person name="Otte J."/>
            <person name="Hankeln T."/>
            <person name="Schmitt I."/>
            <person name="Ebersberger I."/>
        </authorList>
    </citation>
    <scope>NUCLEOTIDE SEQUENCE [LARGE SCALE GENOMIC DNA]</scope>
    <source>
        <strain evidence="3">A1-1</strain>
    </source>
</reference>
<dbReference type="Pfam" id="PF09184">
    <property type="entry name" value="PPP4R2"/>
    <property type="match status" value="1"/>
</dbReference>
<dbReference type="GO" id="GO:0005737">
    <property type="term" value="C:cytoplasm"/>
    <property type="evidence" value="ECO:0007669"/>
    <property type="project" value="TreeGrafter"/>
</dbReference>
<feature type="compositionally biased region" description="Low complexity" evidence="2">
    <location>
        <begin position="211"/>
        <end position="228"/>
    </location>
</feature>
<feature type="region of interest" description="Disordered" evidence="2">
    <location>
        <begin position="211"/>
        <end position="275"/>
    </location>
</feature>
<organism evidence="3 4">
    <name type="scientific">Lasallia pustulata</name>
    <dbReference type="NCBI Taxonomy" id="136370"/>
    <lineage>
        <taxon>Eukaryota</taxon>
        <taxon>Fungi</taxon>
        <taxon>Dikarya</taxon>
        <taxon>Ascomycota</taxon>
        <taxon>Pezizomycotina</taxon>
        <taxon>Lecanoromycetes</taxon>
        <taxon>OSLEUM clade</taxon>
        <taxon>Umbilicariomycetidae</taxon>
        <taxon>Umbilicariales</taxon>
        <taxon>Umbilicariaceae</taxon>
        <taxon>Lasallia</taxon>
    </lineage>
</organism>
<name>A0A5M8PY60_9LECA</name>
<dbReference type="Proteomes" id="UP000324767">
    <property type="component" value="Unassembled WGS sequence"/>
</dbReference>
<comment type="similarity">
    <text evidence="1">Belongs to the PPP4R2 family.</text>
</comment>
<dbReference type="GO" id="GO:0030289">
    <property type="term" value="C:protein phosphatase 4 complex"/>
    <property type="evidence" value="ECO:0007669"/>
    <property type="project" value="InterPro"/>
</dbReference>
<dbReference type="EMBL" id="VXIT01000002">
    <property type="protein sequence ID" value="KAA6414653.1"/>
    <property type="molecule type" value="Genomic_DNA"/>
</dbReference>
<feature type="region of interest" description="Disordered" evidence="2">
    <location>
        <begin position="1"/>
        <end position="21"/>
    </location>
</feature>
<sequence length="483" mass="51188">MPSDDDILEAAAKDGSMDYAEWPDLLRRIQPRLDYVVYNEFPIRSIPLPEPLPPSIKDETQTNKPNHPSSQDSSSNSQTSQKENAPPQSPKSRIESVSDSPIPARHIRTPQTASISLPAGTLPPQLLSLFSSIKKNLNTHFSTSPPHTVQRLSELILHPTKHYRTLPSYLRALDRVISVSTTADIYPLSTIAITSQGPAANGGTLVNGTPSTSYLAPSAPSLPSSSSDPDNRDDSLSGAVLTPIPWLRPTSDPAPDRASDLRTESTSLIDGPNGAGSLETVTVSMNGISRASAVPPGNVLRSQPDTALPPVGRQTRSGSAAAAAARKEESEAEAEAEETVHARGPEEIGVEDMGPQAVAGAGAVVFDVEGALGRRGEGERLKLVDGGEDGDGEGVLWLWMRMGGGGEGGGGGGSRGGEGRMRGIRWLFEGLAMLALARDWLGKLARGAFGSAASDTMARGLVRRRRLLIPFSEAFLELGRYAY</sequence>
<gene>
    <name evidence="3" type="ORF">FRX48_01403</name>
</gene>
<evidence type="ECO:0000313" key="4">
    <source>
        <dbReference type="Proteomes" id="UP000324767"/>
    </source>
</evidence>
<feature type="region of interest" description="Disordered" evidence="2">
    <location>
        <begin position="293"/>
        <end position="346"/>
    </location>
</feature>
<dbReference type="OrthoDB" id="341898at2759"/>
<dbReference type="GO" id="GO:0019888">
    <property type="term" value="F:protein phosphatase regulator activity"/>
    <property type="evidence" value="ECO:0007669"/>
    <property type="project" value="InterPro"/>
</dbReference>
<dbReference type="AlphaFoldDB" id="A0A5M8PY60"/>
<accession>A0A5M8PY60</accession>
<feature type="region of interest" description="Disordered" evidence="2">
    <location>
        <begin position="45"/>
        <end position="104"/>
    </location>
</feature>
<proteinExistence type="inferred from homology"/>
<dbReference type="PANTHER" id="PTHR16487:SF0">
    <property type="entry name" value="PROTEIN PHOSPHATASE 4 REGULATORY SUBUNIT 2-RELATED"/>
    <property type="match status" value="1"/>
</dbReference>
<comment type="caution">
    <text evidence="3">The sequence shown here is derived from an EMBL/GenBank/DDBJ whole genome shotgun (WGS) entry which is preliminary data.</text>
</comment>
<feature type="compositionally biased region" description="Basic and acidic residues" evidence="2">
    <location>
        <begin position="254"/>
        <end position="263"/>
    </location>
</feature>